<evidence type="ECO:0000259" key="7">
    <source>
        <dbReference type="PROSITE" id="PS51733"/>
    </source>
</evidence>
<dbReference type="Proteomes" id="UP000557217">
    <property type="component" value="Unassembled WGS sequence"/>
</dbReference>
<dbReference type="GO" id="GO:0005524">
    <property type="term" value="F:ATP binding"/>
    <property type="evidence" value="ECO:0007669"/>
    <property type="project" value="UniProtKB-UniRule"/>
</dbReference>
<dbReference type="Gene3D" id="2.30.30.100">
    <property type="match status" value="1"/>
</dbReference>
<accession>A0A840PME3</accession>
<keyword evidence="6" id="KW-0804">Transcription</keyword>
<keyword evidence="6" id="KW-0678">Repressor</keyword>
<feature type="binding site" evidence="6">
    <location>
        <position position="190"/>
    </location>
    <ligand>
        <name>biotin</name>
        <dbReference type="ChEBI" id="CHEBI:57586"/>
    </ligand>
</feature>
<keyword evidence="5 6" id="KW-0092">Biotin</keyword>
<dbReference type="CDD" id="cd00090">
    <property type="entry name" value="HTH_ARSR"/>
    <property type="match status" value="1"/>
</dbReference>
<comment type="similarity">
    <text evidence="6">Belongs to the biotin--protein ligase family.</text>
</comment>
<evidence type="ECO:0000256" key="2">
    <source>
        <dbReference type="ARBA" id="ARBA00022741"/>
    </source>
</evidence>
<protein>
    <recommendedName>
        <fullName evidence="6">Bifunctional ligase/repressor BirA</fullName>
    </recommendedName>
    <alternativeName>
        <fullName evidence="6">Biotin--[acetyl-CoA-carboxylase] ligase</fullName>
        <ecNumber evidence="6">6.3.4.15</ecNumber>
    </alternativeName>
    <alternativeName>
        <fullName evidence="6">Biotin--protein ligase</fullName>
    </alternativeName>
    <alternativeName>
        <fullName evidence="6">Biotin-[acetyl-CoA carboxylase] synthetase</fullName>
    </alternativeName>
</protein>
<feature type="binding site" evidence="6">
    <location>
        <position position="118"/>
    </location>
    <ligand>
        <name>biotin</name>
        <dbReference type="ChEBI" id="CHEBI:57586"/>
    </ligand>
</feature>
<name>A0A840PME3_URETH</name>
<comment type="caution">
    <text evidence="6">Lacks conserved residue(s) required for the propagation of feature annotation.</text>
</comment>
<dbReference type="InterPro" id="IPR004143">
    <property type="entry name" value="BPL_LPL_catalytic"/>
</dbReference>
<evidence type="ECO:0000313" key="8">
    <source>
        <dbReference type="EMBL" id="MBB5147659.1"/>
    </source>
</evidence>
<feature type="DNA-binding region" description="H-T-H motif" evidence="6">
    <location>
        <begin position="23"/>
        <end position="42"/>
    </location>
</feature>
<dbReference type="Gene3D" id="1.10.10.10">
    <property type="entry name" value="Winged helix-like DNA-binding domain superfamily/Winged helix DNA-binding domain"/>
    <property type="match status" value="1"/>
</dbReference>
<evidence type="ECO:0000256" key="5">
    <source>
        <dbReference type="ARBA" id="ARBA00023267"/>
    </source>
</evidence>
<feature type="domain" description="BPL/LPL catalytic" evidence="7">
    <location>
        <begin position="71"/>
        <end position="263"/>
    </location>
</feature>
<dbReference type="Pfam" id="PF03099">
    <property type="entry name" value="BPL_LplA_LipB"/>
    <property type="match status" value="1"/>
</dbReference>
<sequence>MNLSMKDKIIKRFLEAKDEPISGQQLADDLGISRTAIWKHLQNLQEEGYEFITIKKKGYKLIAVPDRVDAAKISSYLKTKRFGHTIHYFEEIDSTQRLAHQLARDGAKDGTIIIAEEQTGGKGRMQRTWYSAKGKGIWMTVIVRPDLLPHQAPQLTLIAAVSIVMAMKSLYTNFTPEIKWPNDILINGKKCVGILTEMLAEMDRVDGLLIGIGINANHEQTDFPDELQEIATSVAIEEKQKVDRAQLVAEILSYLERYTDEYIENGFKSIKQLWVEHSCTIGKRIRASTIREVIEGQAIGITDEGVLEILLDNGQIKKVYSADIEIQNQ</sequence>
<dbReference type="InterPro" id="IPR013196">
    <property type="entry name" value="HTH_11"/>
</dbReference>
<proteinExistence type="inferred from homology"/>
<dbReference type="EMBL" id="JACHGZ010000001">
    <property type="protein sequence ID" value="MBB5147659.1"/>
    <property type="molecule type" value="Genomic_DNA"/>
</dbReference>
<dbReference type="GO" id="GO:0006355">
    <property type="term" value="P:regulation of DNA-templated transcription"/>
    <property type="evidence" value="ECO:0007669"/>
    <property type="project" value="UniProtKB-UniRule"/>
</dbReference>
<comment type="catalytic activity">
    <reaction evidence="6">
        <text>biotin + L-lysyl-[protein] + ATP = N(6)-biotinyl-L-lysyl-[protein] + AMP + diphosphate + H(+)</text>
        <dbReference type="Rhea" id="RHEA:11756"/>
        <dbReference type="Rhea" id="RHEA-COMP:9752"/>
        <dbReference type="Rhea" id="RHEA-COMP:10505"/>
        <dbReference type="ChEBI" id="CHEBI:15378"/>
        <dbReference type="ChEBI" id="CHEBI:29969"/>
        <dbReference type="ChEBI" id="CHEBI:30616"/>
        <dbReference type="ChEBI" id="CHEBI:33019"/>
        <dbReference type="ChEBI" id="CHEBI:57586"/>
        <dbReference type="ChEBI" id="CHEBI:83144"/>
        <dbReference type="ChEBI" id="CHEBI:456215"/>
        <dbReference type="EC" id="6.3.4.15"/>
    </reaction>
</comment>
<dbReference type="PROSITE" id="PS51733">
    <property type="entry name" value="BPL_LPL_CATALYTIC"/>
    <property type="match status" value="1"/>
</dbReference>
<dbReference type="PANTHER" id="PTHR12835:SF5">
    <property type="entry name" value="BIOTIN--PROTEIN LIGASE"/>
    <property type="match status" value="1"/>
</dbReference>
<evidence type="ECO:0000256" key="3">
    <source>
        <dbReference type="ARBA" id="ARBA00022840"/>
    </source>
</evidence>
<dbReference type="CDD" id="cd16442">
    <property type="entry name" value="BPL"/>
    <property type="match status" value="1"/>
</dbReference>
<organism evidence="8 9">
    <name type="scientific">Ureibacillus thermosphaericus</name>
    <dbReference type="NCBI Taxonomy" id="51173"/>
    <lineage>
        <taxon>Bacteria</taxon>
        <taxon>Bacillati</taxon>
        <taxon>Bacillota</taxon>
        <taxon>Bacilli</taxon>
        <taxon>Bacillales</taxon>
        <taxon>Caryophanaceae</taxon>
        <taxon>Ureibacillus</taxon>
    </lineage>
</organism>
<comment type="function">
    <text evidence="6">Acts both as a biotin--[acetyl-CoA-carboxylase] ligase and a repressor.</text>
</comment>
<dbReference type="PANTHER" id="PTHR12835">
    <property type="entry name" value="BIOTIN PROTEIN LIGASE"/>
    <property type="match status" value="1"/>
</dbReference>
<dbReference type="SUPFAM" id="SSF50037">
    <property type="entry name" value="C-terminal domain of transcriptional repressors"/>
    <property type="match status" value="1"/>
</dbReference>
<dbReference type="GO" id="GO:0016740">
    <property type="term" value="F:transferase activity"/>
    <property type="evidence" value="ECO:0007669"/>
    <property type="project" value="UniProtKB-ARBA"/>
</dbReference>
<keyword evidence="1 6" id="KW-0436">Ligase</keyword>
<gene>
    <name evidence="6" type="primary">birA</name>
    <name evidence="8" type="ORF">HNR36_000040</name>
</gene>
<dbReference type="InterPro" id="IPR030855">
    <property type="entry name" value="Bifunct_BirA"/>
</dbReference>
<dbReference type="SUPFAM" id="SSF46785">
    <property type="entry name" value="Winged helix' DNA-binding domain"/>
    <property type="match status" value="1"/>
</dbReference>
<dbReference type="InterPro" id="IPR003142">
    <property type="entry name" value="BPL_C"/>
</dbReference>
<evidence type="ECO:0000313" key="9">
    <source>
        <dbReference type="Proteomes" id="UP000557217"/>
    </source>
</evidence>
<dbReference type="GO" id="GO:0004077">
    <property type="term" value="F:biotin--[biotin carboxyl-carrier protein] ligase activity"/>
    <property type="evidence" value="ECO:0007669"/>
    <property type="project" value="UniProtKB-UniRule"/>
</dbReference>
<dbReference type="RefSeq" id="WP_168411773.1">
    <property type="nucleotide sequence ID" value="NZ_JAAXPW010000001.1"/>
</dbReference>
<dbReference type="Gene3D" id="3.30.930.10">
    <property type="entry name" value="Bira Bifunctional Protein, Domain 2"/>
    <property type="match status" value="1"/>
</dbReference>
<dbReference type="InterPro" id="IPR004408">
    <property type="entry name" value="Biotin_CoA_COase_ligase"/>
</dbReference>
<comment type="caution">
    <text evidence="8">The sequence shown here is derived from an EMBL/GenBank/DDBJ whole genome shotgun (WGS) entry which is preliminary data.</text>
</comment>
<dbReference type="InterPro" id="IPR036390">
    <property type="entry name" value="WH_DNA-bd_sf"/>
</dbReference>
<keyword evidence="6" id="KW-0805">Transcription regulation</keyword>
<dbReference type="EC" id="6.3.4.15" evidence="6"/>
<evidence type="ECO:0000256" key="4">
    <source>
        <dbReference type="ARBA" id="ARBA00023125"/>
    </source>
</evidence>
<dbReference type="InterPro" id="IPR036388">
    <property type="entry name" value="WH-like_DNA-bd_sf"/>
</dbReference>
<evidence type="ECO:0000256" key="1">
    <source>
        <dbReference type="ARBA" id="ARBA00022598"/>
    </source>
</evidence>
<keyword evidence="9" id="KW-1185">Reference proteome</keyword>
<dbReference type="SUPFAM" id="SSF55681">
    <property type="entry name" value="Class II aaRS and biotin synthetases"/>
    <property type="match status" value="1"/>
</dbReference>
<dbReference type="Pfam" id="PF02237">
    <property type="entry name" value="BPL_C"/>
    <property type="match status" value="1"/>
</dbReference>
<dbReference type="GO" id="GO:0003677">
    <property type="term" value="F:DNA binding"/>
    <property type="evidence" value="ECO:0007669"/>
    <property type="project" value="UniProtKB-UniRule"/>
</dbReference>
<dbReference type="GO" id="GO:0009249">
    <property type="term" value="P:protein lipoylation"/>
    <property type="evidence" value="ECO:0007669"/>
    <property type="project" value="UniProtKB-ARBA"/>
</dbReference>
<dbReference type="HAMAP" id="MF_00978">
    <property type="entry name" value="Bifunct_BirA"/>
    <property type="match status" value="1"/>
</dbReference>
<keyword evidence="3 6" id="KW-0067">ATP-binding</keyword>
<dbReference type="GO" id="GO:0005737">
    <property type="term" value="C:cytoplasm"/>
    <property type="evidence" value="ECO:0007669"/>
    <property type="project" value="TreeGrafter"/>
</dbReference>
<dbReference type="InterPro" id="IPR011991">
    <property type="entry name" value="ArsR-like_HTH"/>
</dbReference>
<evidence type="ECO:0000256" key="6">
    <source>
        <dbReference type="HAMAP-Rule" id="MF_00978"/>
    </source>
</evidence>
<reference evidence="8 9" key="1">
    <citation type="submission" date="2020-08" db="EMBL/GenBank/DDBJ databases">
        <title>Genomic Encyclopedia of Type Strains, Phase IV (KMG-IV): sequencing the most valuable type-strain genomes for metagenomic binning, comparative biology and taxonomic classification.</title>
        <authorList>
            <person name="Goeker M."/>
        </authorList>
    </citation>
    <scope>NUCLEOTIDE SEQUENCE [LARGE SCALE GENOMIC DNA]</scope>
    <source>
        <strain evidence="8 9">DSM 10633</strain>
    </source>
</reference>
<dbReference type="Pfam" id="PF08279">
    <property type="entry name" value="HTH_11"/>
    <property type="match status" value="1"/>
</dbReference>
<dbReference type="AlphaFoldDB" id="A0A840PME3"/>
<keyword evidence="4 6" id="KW-0238">DNA-binding</keyword>
<dbReference type="NCBIfam" id="TIGR00121">
    <property type="entry name" value="birA_ligase"/>
    <property type="match status" value="1"/>
</dbReference>
<dbReference type="InterPro" id="IPR008988">
    <property type="entry name" value="Transcriptional_repressor_C"/>
</dbReference>
<keyword evidence="2 6" id="KW-0547">Nucleotide-binding</keyword>
<dbReference type="InterPro" id="IPR045864">
    <property type="entry name" value="aa-tRNA-synth_II/BPL/LPL"/>
</dbReference>